<feature type="compositionally biased region" description="Polar residues" evidence="5">
    <location>
        <begin position="1"/>
        <end position="18"/>
    </location>
</feature>
<keyword evidence="2 4" id="KW-0863">Zinc-finger</keyword>
<evidence type="ECO:0000256" key="3">
    <source>
        <dbReference type="ARBA" id="ARBA00022833"/>
    </source>
</evidence>
<dbReference type="GO" id="GO:0008270">
    <property type="term" value="F:zinc ion binding"/>
    <property type="evidence" value="ECO:0007669"/>
    <property type="project" value="UniProtKB-KW"/>
</dbReference>
<evidence type="ECO:0000259" key="6">
    <source>
        <dbReference type="PROSITE" id="PS50808"/>
    </source>
</evidence>
<organism evidence="7 8">
    <name type="scientific">Rhizophagus clarus</name>
    <dbReference type="NCBI Taxonomy" id="94130"/>
    <lineage>
        <taxon>Eukaryota</taxon>
        <taxon>Fungi</taxon>
        <taxon>Fungi incertae sedis</taxon>
        <taxon>Mucoromycota</taxon>
        <taxon>Glomeromycotina</taxon>
        <taxon>Glomeromycetes</taxon>
        <taxon>Glomerales</taxon>
        <taxon>Glomeraceae</taxon>
        <taxon>Rhizophagus</taxon>
    </lineage>
</organism>
<evidence type="ECO:0000256" key="4">
    <source>
        <dbReference type="PROSITE-ProRule" id="PRU00027"/>
    </source>
</evidence>
<comment type="caution">
    <text evidence="7">The sequence shown here is derived from an EMBL/GenBank/DDBJ whole genome shotgun (WGS) entry which is preliminary data.</text>
</comment>
<accession>A0A2Z6RM26</accession>
<evidence type="ECO:0000256" key="2">
    <source>
        <dbReference type="ARBA" id="ARBA00022771"/>
    </source>
</evidence>
<keyword evidence="8" id="KW-1185">Reference proteome</keyword>
<dbReference type="InterPro" id="IPR003656">
    <property type="entry name" value="Znf_BED"/>
</dbReference>
<dbReference type="GO" id="GO:0003677">
    <property type="term" value="F:DNA binding"/>
    <property type="evidence" value="ECO:0007669"/>
    <property type="project" value="InterPro"/>
</dbReference>
<evidence type="ECO:0000313" key="7">
    <source>
        <dbReference type="EMBL" id="GBC03998.1"/>
    </source>
</evidence>
<feature type="region of interest" description="Disordered" evidence="5">
    <location>
        <begin position="1"/>
        <end position="30"/>
    </location>
</feature>
<dbReference type="EMBL" id="BEXD01003922">
    <property type="protein sequence ID" value="GBC03998.1"/>
    <property type="molecule type" value="Genomic_DNA"/>
</dbReference>
<dbReference type="Proteomes" id="UP000247702">
    <property type="component" value="Unassembled WGS sequence"/>
</dbReference>
<keyword evidence="3" id="KW-0862">Zinc</keyword>
<keyword evidence="1" id="KW-0479">Metal-binding</keyword>
<gene>
    <name evidence="7" type="ORF">RclHR1_05460001</name>
</gene>
<proteinExistence type="predicted"/>
<dbReference type="AlphaFoldDB" id="A0A2Z6RM26"/>
<evidence type="ECO:0000313" key="8">
    <source>
        <dbReference type="Proteomes" id="UP000247702"/>
    </source>
</evidence>
<evidence type="ECO:0000256" key="5">
    <source>
        <dbReference type="SAM" id="MobiDB-lite"/>
    </source>
</evidence>
<evidence type="ECO:0000256" key="1">
    <source>
        <dbReference type="ARBA" id="ARBA00022723"/>
    </source>
</evidence>
<protein>
    <recommendedName>
        <fullName evidence="6">BED-type domain-containing protein</fullName>
    </recommendedName>
</protein>
<feature type="domain" description="BED-type" evidence="6">
    <location>
        <begin position="27"/>
        <end position="79"/>
    </location>
</feature>
<dbReference type="PROSITE" id="PS50808">
    <property type="entry name" value="ZF_BED"/>
    <property type="match status" value="1"/>
</dbReference>
<name>A0A2Z6RM26_9GLOM</name>
<reference evidence="7 8" key="1">
    <citation type="submission" date="2017-11" db="EMBL/GenBank/DDBJ databases">
        <title>The genome of Rhizophagus clarus HR1 reveals common genetic basis of auxotrophy among arbuscular mycorrhizal fungi.</title>
        <authorList>
            <person name="Kobayashi Y."/>
        </authorList>
    </citation>
    <scope>NUCLEOTIDE SEQUENCE [LARGE SCALE GENOMIC DNA]</scope>
    <source>
        <strain evidence="7 8">HR1</strain>
    </source>
</reference>
<sequence length="79" mass="8946">MSTQETSGGNSSDILLNTNKEKGKPGRKRGPVWAHFNDISTKKEGYVSCKCKYCGWTQNWKESAQMQAHLTLSYSKFLQ</sequence>